<feature type="domain" description="Lysozyme inhibitor LprI-like N-terminal" evidence="2">
    <location>
        <begin position="127"/>
        <end position="196"/>
    </location>
</feature>
<gene>
    <name evidence="3" type="ORF">ITX56_17315</name>
</gene>
<keyword evidence="4" id="KW-1185">Reference proteome</keyword>
<feature type="chain" id="PRO_5046386932" evidence="1">
    <location>
        <begin position="19"/>
        <end position="203"/>
    </location>
</feature>
<evidence type="ECO:0000259" key="2">
    <source>
        <dbReference type="Pfam" id="PF07007"/>
    </source>
</evidence>
<dbReference type="Pfam" id="PF07007">
    <property type="entry name" value="LprI"/>
    <property type="match status" value="1"/>
</dbReference>
<feature type="signal peptide" evidence="1">
    <location>
        <begin position="1"/>
        <end position="18"/>
    </location>
</feature>
<dbReference type="PANTHER" id="PTHR37549">
    <property type="entry name" value="LIPOPROTEIN LPRI"/>
    <property type="match status" value="1"/>
</dbReference>
<accession>A0ABS7RYZ5</accession>
<name>A0ABS7RYZ5_9ENTR</name>
<evidence type="ECO:0000256" key="1">
    <source>
        <dbReference type="SAM" id="SignalP"/>
    </source>
</evidence>
<dbReference type="EMBL" id="JADMNK010000010">
    <property type="protein sequence ID" value="MBZ0059529.1"/>
    <property type="molecule type" value="Genomic_DNA"/>
</dbReference>
<reference evidence="3 4" key="1">
    <citation type="submission" date="2020-11" db="EMBL/GenBank/DDBJ databases">
        <title>Draft Genome of Enterobacter sp. strain EMC7.</title>
        <authorList>
            <person name="Barman P."/>
            <person name="Sinha S."/>
            <person name="Sen S."/>
            <person name="Chakraborty R."/>
        </authorList>
    </citation>
    <scope>NUCLEOTIDE SEQUENCE [LARGE SCALE GENOMIC DNA]</scope>
    <source>
        <strain evidence="3 4">EMC7</strain>
    </source>
</reference>
<dbReference type="PANTHER" id="PTHR37549:SF1">
    <property type="entry name" value="LIPOPROTEIN LPRI"/>
    <property type="match status" value="1"/>
</dbReference>
<keyword evidence="1" id="KW-0732">Signal</keyword>
<dbReference type="RefSeq" id="WP_223075207.1">
    <property type="nucleotide sequence ID" value="NZ_JADMNK010000010.1"/>
</dbReference>
<proteinExistence type="predicted"/>
<evidence type="ECO:0000313" key="3">
    <source>
        <dbReference type="EMBL" id="MBZ0059529.1"/>
    </source>
</evidence>
<dbReference type="InterPro" id="IPR009739">
    <property type="entry name" value="LprI-like_N"/>
</dbReference>
<comment type="caution">
    <text evidence="3">The sequence shown here is derived from an EMBL/GenBank/DDBJ whole genome shotgun (WGS) entry which is preliminary data.</text>
</comment>
<dbReference type="Proteomes" id="UP000706580">
    <property type="component" value="Unassembled WGS sequence"/>
</dbReference>
<dbReference type="InterPro" id="IPR052755">
    <property type="entry name" value="Lysozyme_Inhibitor_LprI"/>
</dbReference>
<protein>
    <submittedName>
        <fullName evidence="3">DUF1311 domain-containing protein</fullName>
    </submittedName>
</protein>
<sequence length="203" mass="22276">MKKIMLFTLIFLSFSAFAASPQPFNFSCTSAGGAYSDGQGGVWLNRQPTTVKNINENYWEARQGDVVLSIIRQSDGNPAVSFTGPGSANGVCFPEDQRSFTPVAAKASTAPAQGPSFSCKGIREGSMEERICKSPELSALDRQMAKTWSAALEKSGSDKTLKATQRGWIKGRDECWKETDHDACIKTQYQQRLRELQTTFGLN</sequence>
<evidence type="ECO:0000313" key="4">
    <source>
        <dbReference type="Proteomes" id="UP000706580"/>
    </source>
</evidence>
<organism evidence="3 4">
    <name type="scientific">Leclercia barmai</name>
    <dbReference type="NCBI Taxonomy" id="2785629"/>
    <lineage>
        <taxon>Bacteria</taxon>
        <taxon>Pseudomonadati</taxon>
        <taxon>Pseudomonadota</taxon>
        <taxon>Gammaproteobacteria</taxon>
        <taxon>Enterobacterales</taxon>
        <taxon>Enterobacteriaceae</taxon>
        <taxon>Leclercia</taxon>
    </lineage>
</organism>